<dbReference type="EMBL" id="UZAH01026772">
    <property type="protein sequence ID" value="VDO85167.1"/>
    <property type="molecule type" value="Genomic_DNA"/>
</dbReference>
<evidence type="ECO:0000313" key="2">
    <source>
        <dbReference type="Proteomes" id="UP000050761"/>
    </source>
</evidence>
<name>A0A183FRI9_HELPZ</name>
<evidence type="ECO:0000313" key="1">
    <source>
        <dbReference type="EMBL" id="VDO85167.1"/>
    </source>
</evidence>
<dbReference type="OrthoDB" id="5822864at2759"/>
<dbReference type="AlphaFoldDB" id="A0A183FRI9"/>
<dbReference type="Proteomes" id="UP000050761">
    <property type="component" value="Unassembled WGS sequence"/>
</dbReference>
<reference evidence="1 2" key="1">
    <citation type="submission" date="2018-11" db="EMBL/GenBank/DDBJ databases">
        <authorList>
            <consortium name="Pathogen Informatics"/>
        </authorList>
    </citation>
    <scope>NUCLEOTIDE SEQUENCE [LARGE SCALE GENOMIC DNA]</scope>
</reference>
<protein>
    <submittedName>
        <fullName evidence="3">DUF3467 domain-containing protein</fullName>
    </submittedName>
</protein>
<reference evidence="3" key="2">
    <citation type="submission" date="2019-09" db="UniProtKB">
        <authorList>
            <consortium name="WormBaseParasite"/>
        </authorList>
    </citation>
    <scope>IDENTIFICATION</scope>
</reference>
<evidence type="ECO:0000313" key="3">
    <source>
        <dbReference type="WBParaSite" id="HPBE_0001045601-mRNA-1"/>
    </source>
</evidence>
<gene>
    <name evidence="1" type="ORF">HPBE_LOCUS10457</name>
</gene>
<organism evidence="2 3">
    <name type="scientific">Heligmosomoides polygyrus</name>
    <name type="common">Parasitic roundworm</name>
    <dbReference type="NCBI Taxonomy" id="6339"/>
    <lineage>
        <taxon>Eukaryota</taxon>
        <taxon>Metazoa</taxon>
        <taxon>Ecdysozoa</taxon>
        <taxon>Nematoda</taxon>
        <taxon>Chromadorea</taxon>
        <taxon>Rhabditida</taxon>
        <taxon>Rhabditina</taxon>
        <taxon>Rhabditomorpha</taxon>
        <taxon>Strongyloidea</taxon>
        <taxon>Heligmosomidae</taxon>
        <taxon>Heligmosomoides</taxon>
    </lineage>
</organism>
<accession>A0A3P7ZLS3</accession>
<keyword evidence="2" id="KW-1185">Reference proteome</keyword>
<dbReference type="WBParaSite" id="HPBE_0001045601-mRNA-1">
    <property type="protein sequence ID" value="HPBE_0001045601-mRNA-1"/>
    <property type="gene ID" value="HPBE_0001045601"/>
</dbReference>
<accession>A0A183FRI9</accession>
<proteinExistence type="predicted"/>
<sequence length="80" mass="9078">MSKTSNNTSGLSLDACVNGDNIGPYFEVRNRIEVFSMNAVDDRVEADFVPYAYQVGSRLRRALNNVDRREHLEQKAKSKL</sequence>